<keyword evidence="3" id="KW-1185">Reference proteome</keyword>
<name>A0A8H7T7U6_9HELO</name>
<reference evidence="2" key="1">
    <citation type="submission" date="2021-02" db="EMBL/GenBank/DDBJ databases">
        <title>Genome sequence Cadophora malorum strain M34.</title>
        <authorList>
            <person name="Stefanovic E."/>
            <person name="Vu D."/>
            <person name="Scully C."/>
            <person name="Dijksterhuis J."/>
            <person name="Roader J."/>
            <person name="Houbraken J."/>
        </authorList>
    </citation>
    <scope>NUCLEOTIDE SEQUENCE</scope>
    <source>
        <strain evidence="2">M34</strain>
    </source>
</reference>
<dbReference type="EMBL" id="JAFJYH010000289">
    <property type="protein sequence ID" value="KAG4413933.1"/>
    <property type="molecule type" value="Genomic_DNA"/>
</dbReference>
<organism evidence="2 3">
    <name type="scientific">Cadophora malorum</name>
    <dbReference type="NCBI Taxonomy" id="108018"/>
    <lineage>
        <taxon>Eukaryota</taxon>
        <taxon>Fungi</taxon>
        <taxon>Dikarya</taxon>
        <taxon>Ascomycota</taxon>
        <taxon>Pezizomycotina</taxon>
        <taxon>Leotiomycetes</taxon>
        <taxon>Helotiales</taxon>
        <taxon>Ploettnerulaceae</taxon>
        <taxon>Cadophora</taxon>
    </lineage>
</organism>
<accession>A0A8H7T7U6</accession>
<keyword evidence="1" id="KW-0732">Signal</keyword>
<evidence type="ECO:0000313" key="2">
    <source>
        <dbReference type="EMBL" id="KAG4413933.1"/>
    </source>
</evidence>
<dbReference type="OrthoDB" id="3520288at2759"/>
<dbReference type="AlphaFoldDB" id="A0A8H7T7U6"/>
<sequence>MQFSTFSAVVALSLVGFTVASPVETRDFPAVLERRELATCRTQVMAQQSACVKGVSTASDGTVDTQSLQACSSTALKGFTSCVSTRKRDDADVDACADAVTEKEGVCLESAGTDQKKVSKCSSEAYKGFVACVQ</sequence>
<evidence type="ECO:0000256" key="1">
    <source>
        <dbReference type="SAM" id="SignalP"/>
    </source>
</evidence>
<dbReference type="Proteomes" id="UP000664132">
    <property type="component" value="Unassembled WGS sequence"/>
</dbReference>
<protein>
    <submittedName>
        <fullName evidence="2">Uncharacterized protein</fullName>
    </submittedName>
</protein>
<evidence type="ECO:0000313" key="3">
    <source>
        <dbReference type="Proteomes" id="UP000664132"/>
    </source>
</evidence>
<gene>
    <name evidence="2" type="ORF">IFR04_012948</name>
</gene>
<proteinExistence type="predicted"/>
<feature type="chain" id="PRO_5034712378" evidence="1">
    <location>
        <begin position="21"/>
        <end position="134"/>
    </location>
</feature>
<comment type="caution">
    <text evidence="2">The sequence shown here is derived from an EMBL/GenBank/DDBJ whole genome shotgun (WGS) entry which is preliminary data.</text>
</comment>
<feature type="signal peptide" evidence="1">
    <location>
        <begin position="1"/>
        <end position="20"/>
    </location>
</feature>